<keyword evidence="10" id="KW-1185">Reference proteome</keyword>
<evidence type="ECO:0000256" key="1">
    <source>
        <dbReference type="ARBA" id="ARBA00022448"/>
    </source>
</evidence>
<dbReference type="AlphaFoldDB" id="A0A6M0RE57"/>
<comment type="caution">
    <text evidence="9">The sequence shown here is derived from an EMBL/GenBank/DDBJ whole genome shotgun (WGS) entry which is preliminary data.</text>
</comment>
<evidence type="ECO:0000313" key="10">
    <source>
        <dbReference type="Proteomes" id="UP000481033"/>
    </source>
</evidence>
<dbReference type="SMART" id="SM00382">
    <property type="entry name" value="AAA"/>
    <property type="match status" value="1"/>
</dbReference>
<dbReference type="Gene3D" id="3.40.50.300">
    <property type="entry name" value="P-loop containing nucleotide triphosphate hydrolases"/>
    <property type="match status" value="1"/>
</dbReference>
<dbReference type="EMBL" id="QXHD01000003">
    <property type="protein sequence ID" value="NEZ54537.1"/>
    <property type="molecule type" value="Genomic_DNA"/>
</dbReference>
<dbReference type="GO" id="GO:0015416">
    <property type="term" value="F:ABC-type phosphonate transporter activity"/>
    <property type="evidence" value="ECO:0007669"/>
    <property type="project" value="InterPro"/>
</dbReference>
<keyword evidence="1" id="KW-0813">Transport</keyword>
<dbReference type="GO" id="GO:0016887">
    <property type="term" value="F:ATP hydrolysis activity"/>
    <property type="evidence" value="ECO:0007669"/>
    <property type="project" value="InterPro"/>
</dbReference>
<keyword evidence="5" id="KW-0918">Phosphonate transport</keyword>
<keyword evidence="4 9" id="KW-0067">ATP-binding</keyword>
<dbReference type="InterPro" id="IPR050086">
    <property type="entry name" value="MetN_ABC_transporter-like"/>
</dbReference>
<evidence type="ECO:0000256" key="7">
    <source>
        <dbReference type="ARBA" id="ARBA00023136"/>
    </source>
</evidence>
<dbReference type="InterPro" id="IPR017871">
    <property type="entry name" value="ABC_transporter-like_CS"/>
</dbReference>
<dbReference type="PROSITE" id="PS50893">
    <property type="entry name" value="ABC_TRANSPORTER_2"/>
    <property type="match status" value="1"/>
</dbReference>
<dbReference type="InterPro" id="IPR027417">
    <property type="entry name" value="P-loop_NTPase"/>
</dbReference>
<dbReference type="PANTHER" id="PTHR43166:SF6">
    <property type="entry name" value="PHOSPHONATES IMPORT ATP-BINDING PROTEIN PHNC"/>
    <property type="match status" value="1"/>
</dbReference>
<dbReference type="PANTHER" id="PTHR43166">
    <property type="entry name" value="AMINO ACID IMPORT ATP-BINDING PROTEIN"/>
    <property type="match status" value="1"/>
</dbReference>
<evidence type="ECO:0000313" key="9">
    <source>
        <dbReference type="EMBL" id="NEZ54537.1"/>
    </source>
</evidence>
<dbReference type="GO" id="GO:0005524">
    <property type="term" value="F:ATP binding"/>
    <property type="evidence" value="ECO:0007669"/>
    <property type="project" value="UniProtKB-KW"/>
</dbReference>
<keyword evidence="3" id="KW-0547">Nucleotide-binding</keyword>
<keyword evidence="7" id="KW-0472">Membrane</keyword>
<dbReference type="GO" id="GO:0016020">
    <property type="term" value="C:membrane"/>
    <property type="evidence" value="ECO:0007669"/>
    <property type="project" value="InterPro"/>
</dbReference>
<dbReference type="PROSITE" id="PS00211">
    <property type="entry name" value="ABC_TRANSPORTER_1"/>
    <property type="match status" value="1"/>
</dbReference>
<evidence type="ECO:0000259" key="8">
    <source>
        <dbReference type="PROSITE" id="PS50893"/>
    </source>
</evidence>
<feature type="domain" description="ABC transporter" evidence="8">
    <location>
        <begin position="2"/>
        <end position="244"/>
    </location>
</feature>
<dbReference type="InterPro" id="IPR012693">
    <property type="entry name" value="ABC_transpr_PhnC"/>
</dbReference>
<dbReference type="SUPFAM" id="SSF52540">
    <property type="entry name" value="P-loop containing nucleoside triphosphate hydrolases"/>
    <property type="match status" value="1"/>
</dbReference>
<evidence type="ECO:0000256" key="6">
    <source>
        <dbReference type="ARBA" id="ARBA00022967"/>
    </source>
</evidence>
<keyword evidence="6" id="KW-1278">Translocase</keyword>
<gene>
    <name evidence="9" type="primary">phnC</name>
    <name evidence="9" type="ORF">DXZ20_02275</name>
</gene>
<evidence type="ECO:0000256" key="2">
    <source>
        <dbReference type="ARBA" id="ARBA00022475"/>
    </source>
</evidence>
<dbReference type="InterPro" id="IPR003593">
    <property type="entry name" value="AAA+_ATPase"/>
</dbReference>
<dbReference type="Proteomes" id="UP000481033">
    <property type="component" value="Unassembled WGS sequence"/>
</dbReference>
<sequence>MVGLENVGVTYGNGVTALKSVSLQLNRGEFVVVLGLSGAGKSTLLRTLNHLTPPTQGRVMVDGMGELSTPQALRLHRQRTGMIFQQHQLIERHSALQNVLMGRLAYHSFWRSLFPLPQTDQRLAVDCLKRVGLMNKALTPVKALSGGQKQRVGIARALAQRPQLMLADEPIASLDPTSAHKVLSLLRTICKTDGIATLLSLHQVDFAKQYGDRIIGLAHGRVIFDGPPSVLEHHTLDEIYTDQTMAVVS</sequence>
<evidence type="ECO:0000256" key="3">
    <source>
        <dbReference type="ARBA" id="ARBA00022741"/>
    </source>
</evidence>
<dbReference type="InterPro" id="IPR003439">
    <property type="entry name" value="ABC_transporter-like_ATP-bd"/>
</dbReference>
<evidence type="ECO:0000256" key="4">
    <source>
        <dbReference type="ARBA" id="ARBA00022840"/>
    </source>
</evidence>
<proteinExistence type="predicted"/>
<dbReference type="NCBIfam" id="TIGR02315">
    <property type="entry name" value="ABC_phnC"/>
    <property type="match status" value="1"/>
</dbReference>
<name>A0A6M0RE57_9CYAN</name>
<evidence type="ECO:0000256" key="5">
    <source>
        <dbReference type="ARBA" id="ARBA00022885"/>
    </source>
</evidence>
<accession>A0A6M0RE57</accession>
<protein>
    <submittedName>
        <fullName evidence="9">Phosphonate ABC transporter ATP-binding protein</fullName>
    </submittedName>
</protein>
<organism evidence="9 10">
    <name type="scientific">Adonisia turfae CCMR0081</name>
    <dbReference type="NCBI Taxonomy" id="2292702"/>
    <lineage>
        <taxon>Bacteria</taxon>
        <taxon>Bacillati</taxon>
        <taxon>Cyanobacteriota</taxon>
        <taxon>Adonisia</taxon>
        <taxon>Adonisia turfae</taxon>
    </lineage>
</organism>
<reference evidence="9 10" key="1">
    <citation type="journal article" date="2020" name="Microb. Ecol.">
        <title>Ecogenomics of the Marine Benthic Filamentous Cyanobacterium Adonisia.</title>
        <authorList>
            <person name="Walter J.M."/>
            <person name="Coutinho F.H."/>
            <person name="Leomil L."/>
            <person name="Hargreaves P.I."/>
            <person name="Campeao M.E."/>
            <person name="Vieira V.V."/>
            <person name="Silva B.S."/>
            <person name="Fistarol G.O."/>
            <person name="Salomon P.S."/>
            <person name="Sawabe T."/>
            <person name="Mino S."/>
            <person name="Hosokawa M."/>
            <person name="Miyashita H."/>
            <person name="Maruyama F."/>
            <person name="van Verk M.C."/>
            <person name="Dutilh B.E."/>
            <person name="Thompson C.C."/>
            <person name="Thompson F.L."/>
        </authorList>
    </citation>
    <scope>NUCLEOTIDE SEQUENCE [LARGE SCALE GENOMIC DNA]</scope>
    <source>
        <strain evidence="9 10">CCMR0081</strain>
    </source>
</reference>
<dbReference type="Pfam" id="PF00005">
    <property type="entry name" value="ABC_tran"/>
    <property type="match status" value="1"/>
</dbReference>
<keyword evidence="2" id="KW-1003">Cell membrane</keyword>
<dbReference type="CDD" id="cd03256">
    <property type="entry name" value="ABC_PhnC_transporter"/>
    <property type="match status" value="1"/>
</dbReference>